<proteinExistence type="predicted"/>
<comment type="caution">
    <text evidence="2">The sequence shown here is derived from an EMBL/GenBank/DDBJ whole genome shotgun (WGS) entry which is preliminary data.</text>
</comment>
<sequence length="86" mass="9950">MIRVAASKAFFITFTVLVITASLERLFVVVSVMEPSMFVGKFEIKMGMNSKARTEEMEMEETEEMEMEEMEGMEKTEMEIKMETMA</sequence>
<reference evidence="2" key="1">
    <citation type="journal article" date="2022" name="Int. J. Mol. Sci.">
        <title>Draft Genome of Tanacetum Coccineum: Genomic Comparison of Closely Related Tanacetum-Family Plants.</title>
        <authorList>
            <person name="Yamashiro T."/>
            <person name="Shiraishi A."/>
            <person name="Nakayama K."/>
            <person name="Satake H."/>
        </authorList>
    </citation>
    <scope>NUCLEOTIDE SEQUENCE</scope>
</reference>
<name>A0ABQ5IQK0_9ASTR</name>
<feature type="region of interest" description="Disordered" evidence="1">
    <location>
        <begin position="52"/>
        <end position="86"/>
    </location>
</feature>
<dbReference type="Proteomes" id="UP001151760">
    <property type="component" value="Unassembled WGS sequence"/>
</dbReference>
<feature type="compositionally biased region" description="Basic and acidic residues" evidence="1">
    <location>
        <begin position="72"/>
        <end position="86"/>
    </location>
</feature>
<evidence type="ECO:0000313" key="3">
    <source>
        <dbReference type="Proteomes" id="UP001151760"/>
    </source>
</evidence>
<evidence type="ECO:0000313" key="2">
    <source>
        <dbReference type="EMBL" id="GJU02419.1"/>
    </source>
</evidence>
<feature type="compositionally biased region" description="Acidic residues" evidence="1">
    <location>
        <begin position="57"/>
        <end position="71"/>
    </location>
</feature>
<keyword evidence="3" id="KW-1185">Reference proteome</keyword>
<organism evidence="2 3">
    <name type="scientific">Tanacetum coccineum</name>
    <dbReference type="NCBI Taxonomy" id="301880"/>
    <lineage>
        <taxon>Eukaryota</taxon>
        <taxon>Viridiplantae</taxon>
        <taxon>Streptophyta</taxon>
        <taxon>Embryophyta</taxon>
        <taxon>Tracheophyta</taxon>
        <taxon>Spermatophyta</taxon>
        <taxon>Magnoliopsida</taxon>
        <taxon>eudicotyledons</taxon>
        <taxon>Gunneridae</taxon>
        <taxon>Pentapetalae</taxon>
        <taxon>asterids</taxon>
        <taxon>campanulids</taxon>
        <taxon>Asterales</taxon>
        <taxon>Asteraceae</taxon>
        <taxon>Asteroideae</taxon>
        <taxon>Anthemideae</taxon>
        <taxon>Anthemidinae</taxon>
        <taxon>Tanacetum</taxon>
    </lineage>
</organism>
<reference evidence="2" key="2">
    <citation type="submission" date="2022-01" db="EMBL/GenBank/DDBJ databases">
        <authorList>
            <person name="Yamashiro T."/>
            <person name="Shiraishi A."/>
            <person name="Satake H."/>
            <person name="Nakayama K."/>
        </authorList>
    </citation>
    <scope>NUCLEOTIDE SEQUENCE</scope>
</reference>
<gene>
    <name evidence="2" type="ORF">Tco_1112757</name>
</gene>
<accession>A0ABQ5IQK0</accession>
<protein>
    <submittedName>
        <fullName evidence="2">Uncharacterized protein</fullName>
    </submittedName>
</protein>
<evidence type="ECO:0000256" key="1">
    <source>
        <dbReference type="SAM" id="MobiDB-lite"/>
    </source>
</evidence>
<dbReference type="EMBL" id="BQNB010021058">
    <property type="protein sequence ID" value="GJU02419.1"/>
    <property type="molecule type" value="Genomic_DNA"/>
</dbReference>